<dbReference type="RefSeq" id="WP_184546088.1">
    <property type="nucleotide sequence ID" value="NZ_JACHMP010000001.1"/>
</dbReference>
<keyword evidence="3" id="KW-0813">Transport</keyword>
<evidence type="ECO:0000313" key="8">
    <source>
        <dbReference type="Proteomes" id="UP000540685"/>
    </source>
</evidence>
<comment type="caution">
    <text evidence="7">The sequence shown here is derived from an EMBL/GenBank/DDBJ whole genome shotgun (WGS) entry which is preliminary data.</text>
</comment>
<dbReference type="SUPFAM" id="SSF53850">
    <property type="entry name" value="Periplasmic binding protein-like II"/>
    <property type="match status" value="1"/>
</dbReference>
<reference evidence="7 8" key="1">
    <citation type="submission" date="2020-08" db="EMBL/GenBank/DDBJ databases">
        <title>Sequencing the genomes of 1000 actinobacteria strains.</title>
        <authorList>
            <person name="Klenk H.-P."/>
        </authorList>
    </citation>
    <scope>NUCLEOTIDE SEQUENCE [LARGE SCALE GENOMIC DNA]</scope>
    <source>
        <strain evidence="7 8">DSM 46887</strain>
    </source>
</reference>
<dbReference type="AlphaFoldDB" id="A0A7W9MDS8"/>
<evidence type="ECO:0000313" key="7">
    <source>
        <dbReference type="EMBL" id="MBB5817090.1"/>
    </source>
</evidence>
<dbReference type="GO" id="GO:1904680">
    <property type="term" value="F:peptide transmembrane transporter activity"/>
    <property type="evidence" value="ECO:0007669"/>
    <property type="project" value="TreeGrafter"/>
</dbReference>
<keyword evidence="8" id="KW-1185">Reference proteome</keyword>
<evidence type="ECO:0000256" key="2">
    <source>
        <dbReference type="ARBA" id="ARBA00005695"/>
    </source>
</evidence>
<feature type="signal peptide" evidence="5">
    <location>
        <begin position="1"/>
        <end position="26"/>
    </location>
</feature>
<dbReference type="Proteomes" id="UP000540685">
    <property type="component" value="Unassembled WGS sequence"/>
</dbReference>
<dbReference type="Gene3D" id="3.40.190.10">
    <property type="entry name" value="Periplasmic binding protein-like II"/>
    <property type="match status" value="1"/>
</dbReference>
<dbReference type="CDD" id="cd00995">
    <property type="entry name" value="PBP2_NikA_DppA_OppA_like"/>
    <property type="match status" value="1"/>
</dbReference>
<gene>
    <name evidence="7" type="ORF">F4562_000152</name>
</gene>
<feature type="domain" description="Solute-binding protein family 5" evidence="6">
    <location>
        <begin position="89"/>
        <end position="419"/>
    </location>
</feature>
<comment type="similarity">
    <text evidence="2">Belongs to the bacterial solute-binding protein 5 family.</text>
</comment>
<dbReference type="PANTHER" id="PTHR30290">
    <property type="entry name" value="PERIPLASMIC BINDING COMPONENT OF ABC TRANSPORTER"/>
    <property type="match status" value="1"/>
</dbReference>
<proteinExistence type="inferred from homology"/>
<dbReference type="Gene3D" id="3.10.105.10">
    <property type="entry name" value="Dipeptide-binding Protein, Domain 3"/>
    <property type="match status" value="1"/>
</dbReference>
<dbReference type="Pfam" id="PF00496">
    <property type="entry name" value="SBP_bac_5"/>
    <property type="match status" value="1"/>
</dbReference>
<evidence type="ECO:0000256" key="3">
    <source>
        <dbReference type="ARBA" id="ARBA00022448"/>
    </source>
</evidence>
<dbReference type="InterPro" id="IPR000914">
    <property type="entry name" value="SBP_5_dom"/>
</dbReference>
<dbReference type="PANTHER" id="PTHR30290:SF10">
    <property type="entry name" value="PERIPLASMIC OLIGOPEPTIDE-BINDING PROTEIN-RELATED"/>
    <property type="match status" value="1"/>
</dbReference>
<dbReference type="GO" id="GO:0015833">
    <property type="term" value="P:peptide transport"/>
    <property type="evidence" value="ECO:0007669"/>
    <property type="project" value="TreeGrafter"/>
</dbReference>
<sequence length="513" mass="54210">MVESPRWRARLRGAAAALALLGTATACGGGGGGGAGENAAGSDTVRIDLTTNARSIDPISGPLLVDNQIISLTSATLFAFKKGSATETSPVLVEKMTAAGDRRTYTIKLKPGLKFSDGTPLTGKDVVASLERVRDTPGPNAQEAKNLASVTAPEDDTVVIELKQADTYFDQQLAIPSYSIIPAAAAEAKDYFSSNPVFSGAYVPDGDPTSKKFALVRNENFGGPKPKVKRIEFSVISDPVTSATRLNGGEIDVAPMLSASSARQVSDGAVIKNVQRLASLYLIPNNRSGSLFSDVRLRQALAWAVDRAALAKVAYGDAAKVQSGPYPVPATYPVPVEVYPRQDVAKARELLKGTACENGCTVSASYFASSTEIEGRVAVALQQMLTPLGIEIKPTPVEDQQFISNSLDGSFELNIVESGSFNIAQSFIGAFDTSETKCIYAGCSNDKMEGYGQELLGAPQDGAAAASEKVLRTFEEWTPIVPVTGAVFSYGVREGLQDTVVLQPSSLFWIESE</sequence>
<dbReference type="InterPro" id="IPR039424">
    <property type="entry name" value="SBP_5"/>
</dbReference>
<evidence type="ECO:0000256" key="5">
    <source>
        <dbReference type="SAM" id="SignalP"/>
    </source>
</evidence>
<feature type="chain" id="PRO_5031415389" evidence="5">
    <location>
        <begin position="27"/>
        <end position="513"/>
    </location>
</feature>
<protein>
    <submittedName>
        <fullName evidence="7">ABC-type transport system substrate-binding protein</fullName>
    </submittedName>
</protein>
<keyword evidence="4 5" id="KW-0732">Signal</keyword>
<name>A0A7W9MDS8_9ACTN</name>
<dbReference type="GO" id="GO:0030313">
    <property type="term" value="C:cell envelope"/>
    <property type="evidence" value="ECO:0007669"/>
    <property type="project" value="UniProtKB-SubCell"/>
</dbReference>
<dbReference type="EMBL" id="JACHMP010000001">
    <property type="protein sequence ID" value="MBB5817090.1"/>
    <property type="molecule type" value="Genomic_DNA"/>
</dbReference>
<comment type="subcellular location">
    <subcellularLocation>
        <location evidence="1">Cell envelope</location>
    </subcellularLocation>
</comment>
<accession>A0A7W9MDS8</accession>
<organism evidence="7 8">
    <name type="scientific">Streptosporangium becharense</name>
    <dbReference type="NCBI Taxonomy" id="1816182"/>
    <lineage>
        <taxon>Bacteria</taxon>
        <taxon>Bacillati</taxon>
        <taxon>Actinomycetota</taxon>
        <taxon>Actinomycetes</taxon>
        <taxon>Streptosporangiales</taxon>
        <taxon>Streptosporangiaceae</taxon>
        <taxon>Streptosporangium</taxon>
    </lineage>
</organism>
<evidence type="ECO:0000256" key="4">
    <source>
        <dbReference type="ARBA" id="ARBA00022729"/>
    </source>
</evidence>
<evidence type="ECO:0000259" key="6">
    <source>
        <dbReference type="Pfam" id="PF00496"/>
    </source>
</evidence>
<evidence type="ECO:0000256" key="1">
    <source>
        <dbReference type="ARBA" id="ARBA00004196"/>
    </source>
</evidence>
<dbReference type="PROSITE" id="PS51257">
    <property type="entry name" value="PROKAR_LIPOPROTEIN"/>
    <property type="match status" value="1"/>
</dbReference>